<keyword evidence="1" id="KW-1133">Transmembrane helix</keyword>
<gene>
    <name evidence="2" type="ORF">CTheo_6767</name>
</gene>
<name>A0A5N5QDU7_9AGAM</name>
<keyword evidence="3" id="KW-1185">Reference proteome</keyword>
<dbReference type="EMBL" id="SSOP01000229">
    <property type="protein sequence ID" value="KAB5589789.1"/>
    <property type="molecule type" value="Genomic_DNA"/>
</dbReference>
<sequence length="126" mass="14090">MRMISAERHDIMIWSQAAPSFVYIGYTPALLFIRESSSKMLAQRTTLALRQATFPSLVTRAIGRRMESTSADPRARAKLVFRFGPRDVPIELWPMGAVVCAGIVGAGFALSRHLYKDEDVSITCER</sequence>
<evidence type="ECO:0000313" key="3">
    <source>
        <dbReference type="Proteomes" id="UP000383932"/>
    </source>
</evidence>
<reference evidence="2 3" key="1">
    <citation type="journal article" date="2019" name="Fungal Biol. Biotechnol.">
        <title>Draft genome sequence of fastidious pathogen Ceratobasidium theobromae, which causes vascular-streak dieback in Theobroma cacao.</title>
        <authorList>
            <person name="Ali S.S."/>
            <person name="Asman A."/>
            <person name="Shao J."/>
            <person name="Firmansyah A.P."/>
            <person name="Susilo A.W."/>
            <person name="Rosmana A."/>
            <person name="McMahon P."/>
            <person name="Junaid M."/>
            <person name="Guest D."/>
            <person name="Kheng T.Y."/>
            <person name="Meinhardt L.W."/>
            <person name="Bailey B.A."/>
        </authorList>
    </citation>
    <scope>NUCLEOTIDE SEQUENCE [LARGE SCALE GENOMIC DNA]</scope>
    <source>
        <strain evidence="2 3">CT2</strain>
    </source>
</reference>
<protein>
    <submittedName>
        <fullName evidence="2">B12D domain-containing protein</fullName>
    </submittedName>
</protein>
<proteinExistence type="predicted"/>
<dbReference type="OrthoDB" id="2572300at2759"/>
<dbReference type="Proteomes" id="UP000383932">
    <property type="component" value="Unassembled WGS sequence"/>
</dbReference>
<organism evidence="2 3">
    <name type="scientific">Ceratobasidium theobromae</name>
    <dbReference type="NCBI Taxonomy" id="1582974"/>
    <lineage>
        <taxon>Eukaryota</taxon>
        <taxon>Fungi</taxon>
        <taxon>Dikarya</taxon>
        <taxon>Basidiomycota</taxon>
        <taxon>Agaricomycotina</taxon>
        <taxon>Agaricomycetes</taxon>
        <taxon>Cantharellales</taxon>
        <taxon>Ceratobasidiaceae</taxon>
        <taxon>Ceratobasidium</taxon>
    </lineage>
</organism>
<feature type="transmembrane region" description="Helical" evidence="1">
    <location>
        <begin position="12"/>
        <end position="33"/>
    </location>
</feature>
<evidence type="ECO:0000313" key="2">
    <source>
        <dbReference type="EMBL" id="KAB5589789.1"/>
    </source>
</evidence>
<comment type="caution">
    <text evidence="2">The sequence shown here is derived from an EMBL/GenBank/DDBJ whole genome shotgun (WGS) entry which is preliminary data.</text>
</comment>
<dbReference type="AlphaFoldDB" id="A0A5N5QDU7"/>
<feature type="transmembrane region" description="Helical" evidence="1">
    <location>
        <begin position="92"/>
        <end position="110"/>
    </location>
</feature>
<keyword evidence="1" id="KW-0812">Transmembrane</keyword>
<keyword evidence="1" id="KW-0472">Membrane</keyword>
<evidence type="ECO:0000256" key="1">
    <source>
        <dbReference type="SAM" id="Phobius"/>
    </source>
</evidence>
<accession>A0A5N5QDU7</accession>